<gene>
    <name evidence="2" type="ORF">EYF80_057662</name>
</gene>
<dbReference type="EMBL" id="SRLO01002868">
    <property type="protein sequence ID" value="TNN32179.1"/>
    <property type="molecule type" value="Genomic_DNA"/>
</dbReference>
<evidence type="ECO:0000256" key="1">
    <source>
        <dbReference type="SAM" id="MobiDB-lite"/>
    </source>
</evidence>
<proteinExistence type="predicted"/>
<protein>
    <submittedName>
        <fullName evidence="2">Uncharacterized protein</fullName>
    </submittedName>
</protein>
<evidence type="ECO:0000313" key="3">
    <source>
        <dbReference type="Proteomes" id="UP000314294"/>
    </source>
</evidence>
<feature type="compositionally biased region" description="Polar residues" evidence="1">
    <location>
        <begin position="30"/>
        <end position="40"/>
    </location>
</feature>
<evidence type="ECO:0000313" key="2">
    <source>
        <dbReference type="EMBL" id="TNN32179.1"/>
    </source>
</evidence>
<reference evidence="2 3" key="1">
    <citation type="submission" date="2019-03" db="EMBL/GenBank/DDBJ databases">
        <title>First draft genome of Liparis tanakae, snailfish: a comprehensive survey of snailfish specific genes.</title>
        <authorList>
            <person name="Kim W."/>
            <person name="Song I."/>
            <person name="Jeong J.-H."/>
            <person name="Kim D."/>
            <person name="Kim S."/>
            <person name="Ryu S."/>
            <person name="Song J.Y."/>
            <person name="Lee S.K."/>
        </authorList>
    </citation>
    <scope>NUCLEOTIDE SEQUENCE [LARGE SCALE GENOMIC DNA]</scope>
    <source>
        <tissue evidence="2">Muscle</tissue>
    </source>
</reference>
<comment type="caution">
    <text evidence="2">The sequence shown here is derived from an EMBL/GenBank/DDBJ whole genome shotgun (WGS) entry which is preliminary data.</text>
</comment>
<feature type="region of interest" description="Disordered" evidence="1">
    <location>
        <begin position="1"/>
        <end position="87"/>
    </location>
</feature>
<organism evidence="2 3">
    <name type="scientific">Liparis tanakae</name>
    <name type="common">Tanaka's snailfish</name>
    <dbReference type="NCBI Taxonomy" id="230148"/>
    <lineage>
        <taxon>Eukaryota</taxon>
        <taxon>Metazoa</taxon>
        <taxon>Chordata</taxon>
        <taxon>Craniata</taxon>
        <taxon>Vertebrata</taxon>
        <taxon>Euteleostomi</taxon>
        <taxon>Actinopterygii</taxon>
        <taxon>Neopterygii</taxon>
        <taxon>Teleostei</taxon>
        <taxon>Neoteleostei</taxon>
        <taxon>Acanthomorphata</taxon>
        <taxon>Eupercaria</taxon>
        <taxon>Perciformes</taxon>
        <taxon>Cottioidei</taxon>
        <taxon>Cottales</taxon>
        <taxon>Liparidae</taxon>
        <taxon>Liparis</taxon>
    </lineage>
</organism>
<name>A0A4Z2ETR1_9TELE</name>
<dbReference type="Proteomes" id="UP000314294">
    <property type="component" value="Unassembled WGS sequence"/>
</dbReference>
<sequence length="87" mass="9084">MRSGASLQAPDLMSPAKGDRPLAHWGGPALQQSQQGNRPTGNKEPRLPCGEGRSRGHACITKGNFAKQAGRQHASSSGAPPPMVLKC</sequence>
<keyword evidence="3" id="KW-1185">Reference proteome</keyword>
<accession>A0A4Z2ETR1</accession>
<dbReference type="AlphaFoldDB" id="A0A4Z2ETR1"/>